<dbReference type="Proteomes" id="UP000887569">
    <property type="component" value="Unplaced"/>
</dbReference>
<feature type="signal peptide" evidence="1">
    <location>
        <begin position="1"/>
        <end position="19"/>
    </location>
</feature>
<reference evidence="3" key="1">
    <citation type="submission" date="2022-11" db="UniProtKB">
        <authorList>
            <consortium name="WormBaseParasite"/>
        </authorList>
    </citation>
    <scope>IDENTIFICATION</scope>
</reference>
<protein>
    <submittedName>
        <fullName evidence="3">Uncharacterized protein</fullName>
    </submittedName>
</protein>
<sequence>MKWLPLLLISVLSVDIALSAVAFHRTYAERTLRYRSRAKRQLGEPVSFIPQYRMVFPGHGWENMDMNMNQYGGVSVAGTSYTISTG</sequence>
<keyword evidence="1" id="KW-0732">Signal</keyword>
<keyword evidence="2" id="KW-1185">Reference proteome</keyword>
<name>A0A915C5F4_PARUN</name>
<evidence type="ECO:0000313" key="2">
    <source>
        <dbReference type="Proteomes" id="UP000887569"/>
    </source>
</evidence>
<organism evidence="2 3">
    <name type="scientific">Parascaris univalens</name>
    <name type="common">Nematode worm</name>
    <dbReference type="NCBI Taxonomy" id="6257"/>
    <lineage>
        <taxon>Eukaryota</taxon>
        <taxon>Metazoa</taxon>
        <taxon>Ecdysozoa</taxon>
        <taxon>Nematoda</taxon>
        <taxon>Chromadorea</taxon>
        <taxon>Rhabditida</taxon>
        <taxon>Spirurina</taxon>
        <taxon>Ascaridomorpha</taxon>
        <taxon>Ascaridoidea</taxon>
        <taxon>Ascarididae</taxon>
        <taxon>Parascaris</taxon>
    </lineage>
</organism>
<evidence type="ECO:0000256" key="1">
    <source>
        <dbReference type="SAM" id="SignalP"/>
    </source>
</evidence>
<proteinExistence type="predicted"/>
<evidence type="ECO:0000313" key="3">
    <source>
        <dbReference type="WBParaSite" id="PgR085_g040_t01"/>
    </source>
</evidence>
<dbReference type="AlphaFoldDB" id="A0A915C5F4"/>
<dbReference type="WBParaSite" id="PgR085_g040_t01">
    <property type="protein sequence ID" value="PgR085_g040_t01"/>
    <property type="gene ID" value="PgR085_g040"/>
</dbReference>
<feature type="chain" id="PRO_5038009253" evidence="1">
    <location>
        <begin position="20"/>
        <end position="86"/>
    </location>
</feature>
<accession>A0A915C5F4</accession>